<dbReference type="SUPFAM" id="SSF51735">
    <property type="entry name" value="NAD(P)-binding Rossmann-fold domains"/>
    <property type="match status" value="1"/>
</dbReference>
<dbReference type="RefSeq" id="WP_175167921.1">
    <property type="nucleotide sequence ID" value="NZ_CADIKW010000010.1"/>
</dbReference>
<dbReference type="PANTHER" id="PTHR43245">
    <property type="entry name" value="BIFUNCTIONAL POLYMYXIN RESISTANCE PROTEIN ARNA"/>
    <property type="match status" value="1"/>
</dbReference>
<dbReference type="GO" id="GO:0016491">
    <property type="term" value="F:oxidoreductase activity"/>
    <property type="evidence" value="ECO:0007669"/>
    <property type="project" value="UniProtKB-KW"/>
</dbReference>
<dbReference type="Pfam" id="PF01370">
    <property type="entry name" value="Epimerase"/>
    <property type="match status" value="1"/>
</dbReference>
<name>A0A6S7E641_9BURK</name>
<dbReference type="InterPro" id="IPR050177">
    <property type="entry name" value="Lipid_A_modif_metabolic_enz"/>
</dbReference>
<dbReference type="Gene3D" id="3.40.50.720">
    <property type="entry name" value="NAD(P)-binding Rossmann-like Domain"/>
    <property type="match status" value="1"/>
</dbReference>
<dbReference type="EC" id="1.1.1.364" evidence="2"/>
<dbReference type="AlphaFoldDB" id="A0A6S7E641"/>
<accession>A0A6S7E641</accession>
<sequence length="308" mass="33440">MTMMGQVIVTGSQGLIGHCVVQMLVKAGYSVVGIARRTEPGHAGAATVGIDLSASDAPHLLDLVGPTAVVVHCAASLPASFASPLSDVAAEKNRAIDQTVFEFCRRQGARLIYCSGSSIYAQLGRQPARVGDRLYSDDGYLREKIWAEQEIRRTLDSFVIFRICAPYGPRQRSRTVLRHFIERALRGEDILFFGSGTREQDFVHAQDVALAVKAALVHDYVNDTFNISGGSPIRMRELGAMVIKVLGRRDISVRAAGQPDPQEGCYARFDLSPAQVLLGWQPSIPLMTGIAEMATHMAEGIDATRADL</sequence>
<evidence type="ECO:0000313" key="3">
    <source>
        <dbReference type="Proteomes" id="UP000494272"/>
    </source>
</evidence>
<keyword evidence="3" id="KW-1185">Reference proteome</keyword>
<dbReference type="EMBL" id="CADIKW010000010">
    <property type="protein sequence ID" value="CAB3898115.1"/>
    <property type="molecule type" value="Genomic_DNA"/>
</dbReference>
<proteinExistence type="predicted"/>
<evidence type="ECO:0000313" key="2">
    <source>
        <dbReference type="EMBL" id="CAB3898115.1"/>
    </source>
</evidence>
<dbReference type="GeneID" id="94357877"/>
<dbReference type="InterPro" id="IPR036291">
    <property type="entry name" value="NAD(P)-bd_dom_sf"/>
</dbReference>
<dbReference type="InterPro" id="IPR001509">
    <property type="entry name" value="Epimerase_deHydtase"/>
</dbReference>
<evidence type="ECO:0000259" key="1">
    <source>
        <dbReference type="Pfam" id="PF01370"/>
    </source>
</evidence>
<feature type="domain" description="NAD-dependent epimerase/dehydratase" evidence="1">
    <location>
        <begin position="7"/>
        <end position="227"/>
    </location>
</feature>
<keyword evidence="2" id="KW-0560">Oxidoreductase</keyword>
<reference evidence="2 3" key="1">
    <citation type="submission" date="2020-04" db="EMBL/GenBank/DDBJ databases">
        <authorList>
            <person name="De Canck E."/>
        </authorList>
    </citation>
    <scope>NUCLEOTIDE SEQUENCE [LARGE SCALE GENOMIC DNA]</scope>
    <source>
        <strain evidence="2 3">LMG 26841</strain>
    </source>
</reference>
<organism evidence="2 3">
    <name type="scientific">Achromobacter dolens</name>
    <dbReference type="NCBI Taxonomy" id="1287738"/>
    <lineage>
        <taxon>Bacteria</taxon>
        <taxon>Pseudomonadati</taxon>
        <taxon>Pseudomonadota</taxon>
        <taxon>Betaproteobacteria</taxon>
        <taxon>Burkholderiales</taxon>
        <taxon>Alcaligenaceae</taxon>
        <taxon>Achromobacter</taxon>
    </lineage>
</organism>
<dbReference type="Proteomes" id="UP000494272">
    <property type="component" value="Unassembled WGS sequence"/>
</dbReference>
<gene>
    <name evidence="2" type="primary">chmD</name>
    <name evidence="2" type="ORF">LMG26841_04333</name>
</gene>
<protein>
    <submittedName>
        <fullName evidence="2">dTDP-4-oxo-6-deoxy-D-allose reductase</fullName>
        <ecNumber evidence="2">1.1.1.364</ecNumber>
    </submittedName>
</protein>